<keyword evidence="4" id="KW-1185">Reference proteome</keyword>
<gene>
    <name evidence="2" type="ORF">H641_03093</name>
    <name evidence="3" type="ORF">L860_06180</name>
</gene>
<organism evidence="2 4">
    <name type="scientific">Cutibacterium granulosum DSM 20700</name>
    <dbReference type="NCBI Taxonomy" id="1160719"/>
    <lineage>
        <taxon>Bacteria</taxon>
        <taxon>Bacillati</taxon>
        <taxon>Actinomycetota</taxon>
        <taxon>Actinomycetes</taxon>
        <taxon>Propionibacteriales</taxon>
        <taxon>Propionibacteriaceae</taxon>
        <taxon>Cutibacterium</taxon>
    </lineage>
</organism>
<protein>
    <submittedName>
        <fullName evidence="2">Uncharacterized protein</fullName>
    </submittedName>
</protein>
<sequence>MMLPALMFLGPVSSSWARVSNGRGPSSRHIAMERTQSHGNSQDVMSTVSPATRSQPLKMRE</sequence>
<name>U1FE08_9ACTN</name>
<evidence type="ECO:0000313" key="5">
    <source>
        <dbReference type="Proteomes" id="UP000094467"/>
    </source>
</evidence>
<evidence type="ECO:0000313" key="2">
    <source>
        <dbReference type="EMBL" id="ERF57431.1"/>
    </source>
</evidence>
<evidence type="ECO:0000313" key="4">
    <source>
        <dbReference type="Proteomes" id="UP000016307"/>
    </source>
</evidence>
<dbReference type="AlphaFoldDB" id="U1FE08"/>
<dbReference type="EMBL" id="AOSS01000098">
    <property type="protein sequence ID" value="ERF57431.1"/>
    <property type="molecule type" value="Genomic_DNA"/>
</dbReference>
<reference evidence="3 5" key="2">
    <citation type="submission" date="2014-05" db="EMBL/GenBank/DDBJ databases">
        <authorList>
            <person name="Jahns A.C."/>
            <person name="Eilers H."/>
            <person name="Alexeyev O.A."/>
        </authorList>
    </citation>
    <scope>NUCLEOTIDE SEQUENCE [LARGE SCALE GENOMIC DNA]</scope>
    <source>
        <strain evidence="3 5">DSM 20700</strain>
    </source>
</reference>
<comment type="caution">
    <text evidence="2">The sequence shown here is derived from an EMBL/GenBank/DDBJ whole genome shotgun (WGS) entry which is preliminary data.</text>
</comment>
<reference evidence="2 4" key="1">
    <citation type="journal article" date="2013" name="BMC Genomics">
        <title>Comparative genomics reveals distinct host-interacting traits of three major human-associated propionibacteria.</title>
        <authorList>
            <person name="Mak T.N."/>
            <person name="Schmid M."/>
            <person name="Brzuszkiewicz E."/>
            <person name="Zeng G."/>
            <person name="Meyer R."/>
            <person name="Sfanos K.S."/>
            <person name="Brinkmann V."/>
            <person name="Meyer T.F."/>
            <person name="Bruggemann H."/>
        </authorList>
    </citation>
    <scope>NUCLEOTIDE SEQUENCE [LARGE SCALE GENOMIC DNA]</scope>
    <source>
        <strain evidence="2 4">DSM 20700</strain>
    </source>
</reference>
<dbReference type="EMBL" id="JNBU01000004">
    <property type="protein sequence ID" value="OCT43086.1"/>
    <property type="molecule type" value="Genomic_DNA"/>
</dbReference>
<accession>U1FE08</accession>
<evidence type="ECO:0000256" key="1">
    <source>
        <dbReference type="SAM" id="MobiDB-lite"/>
    </source>
</evidence>
<dbReference type="Proteomes" id="UP000016307">
    <property type="component" value="Unassembled WGS sequence"/>
</dbReference>
<feature type="region of interest" description="Disordered" evidence="1">
    <location>
        <begin position="17"/>
        <end position="61"/>
    </location>
</feature>
<proteinExistence type="predicted"/>
<evidence type="ECO:0000313" key="3">
    <source>
        <dbReference type="EMBL" id="OCT43086.1"/>
    </source>
</evidence>
<feature type="compositionally biased region" description="Polar residues" evidence="1">
    <location>
        <begin position="37"/>
        <end position="55"/>
    </location>
</feature>